<name>A0ABP0UUW0_9BRYO</name>
<dbReference type="PANTHER" id="PTHR38364">
    <property type="entry name" value="OSJNBA0022H21.9 PROTEIN"/>
    <property type="match status" value="1"/>
</dbReference>
<proteinExistence type="predicted"/>
<feature type="region of interest" description="Disordered" evidence="1">
    <location>
        <begin position="169"/>
        <end position="190"/>
    </location>
</feature>
<protein>
    <submittedName>
        <fullName evidence="3">Uncharacterized protein</fullName>
    </submittedName>
</protein>
<feature type="compositionally biased region" description="Low complexity" evidence="1">
    <location>
        <begin position="103"/>
        <end position="139"/>
    </location>
</feature>
<organism evidence="3 4">
    <name type="scientific">Sphagnum troendelagicum</name>
    <dbReference type="NCBI Taxonomy" id="128251"/>
    <lineage>
        <taxon>Eukaryota</taxon>
        <taxon>Viridiplantae</taxon>
        <taxon>Streptophyta</taxon>
        <taxon>Embryophyta</taxon>
        <taxon>Bryophyta</taxon>
        <taxon>Sphagnophytina</taxon>
        <taxon>Sphagnopsida</taxon>
        <taxon>Sphagnales</taxon>
        <taxon>Sphagnaceae</taxon>
        <taxon>Sphagnum</taxon>
    </lineage>
</organism>
<evidence type="ECO:0000313" key="3">
    <source>
        <dbReference type="EMBL" id="CAK9229116.1"/>
    </source>
</evidence>
<keyword evidence="4" id="KW-1185">Reference proteome</keyword>
<keyword evidence="2" id="KW-1133">Transmembrane helix</keyword>
<feature type="region of interest" description="Disordered" evidence="1">
    <location>
        <begin position="81"/>
        <end position="156"/>
    </location>
</feature>
<evidence type="ECO:0000313" key="4">
    <source>
        <dbReference type="Proteomes" id="UP001497512"/>
    </source>
</evidence>
<accession>A0ABP0UUW0</accession>
<keyword evidence="2" id="KW-0472">Membrane</keyword>
<sequence length="320" mass="35288">MMTDLDRSWNPLVRLGLAFKKVHGFAPGLQPDDLATTTTTNPETKLQQRAAPLVDIEDVRKFLRKKLAIKEPVSTIPGFLEAASSSSSSSIPPRLDPLKVTAEGSSERLSSSSSHSSVSSSGPERRSASVSSGYGYSSSMPGAHHPPHEAASGVHPFEIGTVGHPILELDEDRQHPPSPLDPAALDGGGSEQQNVVEYSWFVSPPPHCDTTRARLEMEEVQGFIRRTGEMLHTFRRWGLPETSWRNKMPWHDPPPNFLAKGLQWPQTNFASQEEKRLMCTGARKRRRFLLGSPPTWSFMVANVAFIAVLVYNPAAKFFPA</sequence>
<keyword evidence="2" id="KW-0812">Transmembrane</keyword>
<evidence type="ECO:0000256" key="1">
    <source>
        <dbReference type="SAM" id="MobiDB-lite"/>
    </source>
</evidence>
<dbReference type="Proteomes" id="UP001497512">
    <property type="component" value="Chromosome 6"/>
</dbReference>
<reference evidence="3" key="1">
    <citation type="submission" date="2024-02" db="EMBL/GenBank/DDBJ databases">
        <authorList>
            <consortium name="ELIXIR-Norway"/>
            <consortium name="Elixir Norway"/>
        </authorList>
    </citation>
    <scope>NUCLEOTIDE SEQUENCE</scope>
</reference>
<feature type="transmembrane region" description="Helical" evidence="2">
    <location>
        <begin position="288"/>
        <end position="311"/>
    </location>
</feature>
<dbReference type="PANTHER" id="PTHR38364:SF1">
    <property type="entry name" value="OS04G0475300 PROTEIN"/>
    <property type="match status" value="1"/>
</dbReference>
<evidence type="ECO:0000256" key="2">
    <source>
        <dbReference type="SAM" id="Phobius"/>
    </source>
</evidence>
<dbReference type="EMBL" id="OZ019898">
    <property type="protein sequence ID" value="CAK9229116.1"/>
    <property type="molecule type" value="Genomic_DNA"/>
</dbReference>
<gene>
    <name evidence="3" type="ORF">CSSPTR1EN2_LOCUS19572</name>
</gene>